<organism evidence="1 2">
    <name type="scientific">Chromobacterium violaceum</name>
    <dbReference type="NCBI Taxonomy" id="536"/>
    <lineage>
        <taxon>Bacteria</taxon>
        <taxon>Pseudomonadati</taxon>
        <taxon>Pseudomonadota</taxon>
        <taxon>Betaproteobacteria</taxon>
        <taxon>Neisseriales</taxon>
        <taxon>Chromobacteriaceae</taxon>
        <taxon>Chromobacterium</taxon>
    </lineage>
</organism>
<protein>
    <submittedName>
        <fullName evidence="1">Peptide synthase</fullName>
    </submittedName>
</protein>
<dbReference type="Gene3D" id="3.30.559.30">
    <property type="entry name" value="Nonribosomal peptide synthetase, condensation domain"/>
    <property type="match status" value="1"/>
</dbReference>
<gene>
    <name evidence="1" type="ORF">NCTC9695_04061</name>
</gene>
<proteinExistence type="predicted"/>
<dbReference type="SUPFAM" id="SSF52777">
    <property type="entry name" value="CoA-dependent acyltransferases"/>
    <property type="match status" value="1"/>
</dbReference>
<name>A0A447TFD6_CHRVL</name>
<dbReference type="EMBL" id="LR134182">
    <property type="protein sequence ID" value="VEB43602.1"/>
    <property type="molecule type" value="Genomic_DNA"/>
</dbReference>
<reference evidence="1 2" key="1">
    <citation type="submission" date="2018-12" db="EMBL/GenBank/DDBJ databases">
        <authorList>
            <consortium name="Pathogen Informatics"/>
        </authorList>
    </citation>
    <scope>NUCLEOTIDE SEQUENCE [LARGE SCALE GENOMIC DNA]</scope>
    <source>
        <strain evidence="1 2">NCTC9695</strain>
    </source>
</reference>
<accession>A0A447TFD6</accession>
<evidence type="ECO:0000313" key="2">
    <source>
        <dbReference type="Proteomes" id="UP000275777"/>
    </source>
</evidence>
<dbReference type="AlphaFoldDB" id="A0A447TFD6"/>
<dbReference type="Proteomes" id="UP000275777">
    <property type="component" value="Chromosome"/>
</dbReference>
<sequence length="81" mass="9250">MAFTLDVLVIGDRMRCPFRFDTAQMDEALMRQMIRHYFTLLEAFADDDSQTVGELPLLSPAEREQVLNGFNAPPGTFRARP</sequence>
<evidence type="ECO:0000313" key="1">
    <source>
        <dbReference type="EMBL" id="VEB43602.1"/>
    </source>
</evidence>